<protein>
    <recommendedName>
        <fullName evidence="6">NAD(P)-binding protein</fullName>
    </recommendedName>
</protein>
<keyword evidence="5" id="KW-1185">Reference proteome</keyword>
<dbReference type="GO" id="GO:0016491">
    <property type="term" value="F:oxidoreductase activity"/>
    <property type="evidence" value="ECO:0007669"/>
    <property type="project" value="UniProtKB-KW"/>
</dbReference>
<keyword evidence="2" id="KW-0521">NADP</keyword>
<dbReference type="SUPFAM" id="SSF51735">
    <property type="entry name" value="NAD(P)-binding Rossmann-fold domains"/>
    <property type="match status" value="1"/>
</dbReference>
<reference evidence="4" key="2">
    <citation type="submission" date="2023-05" db="EMBL/GenBank/DDBJ databases">
        <authorList>
            <consortium name="Lawrence Berkeley National Laboratory"/>
            <person name="Steindorff A."/>
            <person name="Hensen N."/>
            <person name="Bonometti L."/>
            <person name="Westerberg I."/>
            <person name="Brannstrom I.O."/>
            <person name="Guillou S."/>
            <person name="Cros-Aarteil S."/>
            <person name="Calhoun S."/>
            <person name="Haridas S."/>
            <person name="Kuo A."/>
            <person name="Mondo S."/>
            <person name="Pangilinan J."/>
            <person name="Riley R."/>
            <person name="Labutti K."/>
            <person name="Andreopoulos B."/>
            <person name="Lipzen A."/>
            <person name="Chen C."/>
            <person name="Yanf M."/>
            <person name="Daum C."/>
            <person name="Ng V."/>
            <person name="Clum A."/>
            <person name="Ohm R."/>
            <person name="Martin F."/>
            <person name="Silar P."/>
            <person name="Natvig D."/>
            <person name="Lalanne C."/>
            <person name="Gautier V."/>
            <person name="Ament-Velasquez S.L."/>
            <person name="Kruys A."/>
            <person name="Hutchinson M.I."/>
            <person name="Powell A.J."/>
            <person name="Barry K."/>
            <person name="Miller A.N."/>
            <person name="Grigoriev I.V."/>
            <person name="Debuchy R."/>
            <person name="Gladieux P."/>
            <person name="Thoren M.H."/>
            <person name="Johannesson H."/>
        </authorList>
    </citation>
    <scope>NUCLEOTIDE SEQUENCE</scope>
    <source>
        <strain evidence="4">CBS 892.96</strain>
    </source>
</reference>
<sequence>MPSTDQPLTFFSALVVGLSRVLAWIDLGVHYTGNYILYIFLGGFKTQTHTRPQRLKGGRVYSPSVVVTGATEGIGLATALHPSNKDYTGRIHLVVMDVLSPESIVACLEQINLQVSSTTDNPFIGVLDFWAYISVIRAFLPTTKQNKGRFINVGSFGGYANPPLRAPYCALKAAVESMTKPWRLEMMPFGVGMTTIRPGWTCTGGIKPQIIGAWDRYFDNIPKGAVGVDSFGIVIQTDMAEGDAEEKICRPMVGKWHKLTILAAEGIAQSSEAVVAIIHDALADKFLQPYCTVGYDTLLGQMARDLTPENIYQYSVAKSFGCL</sequence>
<accession>A0AAN7A8B5</accession>
<evidence type="ECO:0000313" key="5">
    <source>
        <dbReference type="Proteomes" id="UP001302321"/>
    </source>
</evidence>
<dbReference type="InterPro" id="IPR036291">
    <property type="entry name" value="NAD(P)-bd_dom_sf"/>
</dbReference>
<dbReference type="PANTHER" id="PTHR43391:SF14">
    <property type="entry name" value="DEHYDROGENASE_REDUCTASE SDR FAMILY PROTEIN 7-LIKE"/>
    <property type="match status" value="1"/>
</dbReference>
<evidence type="ECO:0000256" key="3">
    <source>
        <dbReference type="ARBA" id="ARBA00023002"/>
    </source>
</evidence>
<dbReference type="InterPro" id="IPR002347">
    <property type="entry name" value="SDR_fam"/>
</dbReference>
<dbReference type="Pfam" id="PF00106">
    <property type="entry name" value="adh_short"/>
    <property type="match status" value="1"/>
</dbReference>
<comment type="similarity">
    <text evidence="1">Belongs to the short-chain dehydrogenases/reductases (SDR) family.</text>
</comment>
<dbReference type="Proteomes" id="UP001302321">
    <property type="component" value="Unassembled WGS sequence"/>
</dbReference>
<evidence type="ECO:0000313" key="4">
    <source>
        <dbReference type="EMBL" id="KAK4176920.1"/>
    </source>
</evidence>
<dbReference type="AlphaFoldDB" id="A0AAN7A8B5"/>
<keyword evidence="3" id="KW-0560">Oxidoreductase</keyword>
<dbReference type="EMBL" id="MU866181">
    <property type="protein sequence ID" value="KAK4176920.1"/>
    <property type="molecule type" value="Genomic_DNA"/>
</dbReference>
<evidence type="ECO:0000256" key="1">
    <source>
        <dbReference type="ARBA" id="ARBA00006484"/>
    </source>
</evidence>
<evidence type="ECO:0000256" key="2">
    <source>
        <dbReference type="ARBA" id="ARBA00022857"/>
    </source>
</evidence>
<proteinExistence type="inferred from homology"/>
<comment type="caution">
    <text evidence="4">The sequence shown here is derived from an EMBL/GenBank/DDBJ whole genome shotgun (WGS) entry which is preliminary data.</text>
</comment>
<name>A0AAN7A8B5_9PEZI</name>
<dbReference type="PRINTS" id="PR00081">
    <property type="entry name" value="GDHRDH"/>
</dbReference>
<reference evidence="4" key="1">
    <citation type="journal article" date="2023" name="Mol. Phylogenet. Evol.">
        <title>Genome-scale phylogeny and comparative genomics of the fungal order Sordariales.</title>
        <authorList>
            <person name="Hensen N."/>
            <person name="Bonometti L."/>
            <person name="Westerberg I."/>
            <person name="Brannstrom I.O."/>
            <person name="Guillou S."/>
            <person name="Cros-Aarteil S."/>
            <person name="Calhoun S."/>
            <person name="Haridas S."/>
            <person name="Kuo A."/>
            <person name="Mondo S."/>
            <person name="Pangilinan J."/>
            <person name="Riley R."/>
            <person name="LaButti K."/>
            <person name="Andreopoulos B."/>
            <person name="Lipzen A."/>
            <person name="Chen C."/>
            <person name="Yan M."/>
            <person name="Daum C."/>
            <person name="Ng V."/>
            <person name="Clum A."/>
            <person name="Steindorff A."/>
            <person name="Ohm R.A."/>
            <person name="Martin F."/>
            <person name="Silar P."/>
            <person name="Natvig D.O."/>
            <person name="Lalanne C."/>
            <person name="Gautier V."/>
            <person name="Ament-Velasquez S.L."/>
            <person name="Kruys A."/>
            <person name="Hutchinson M.I."/>
            <person name="Powell A.J."/>
            <person name="Barry K."/>
            <person name="Miller A.N."/>
            <person name="Grigoriev I.V."/>
            <person name="Debuchy R."/>
            <person name="Gladieux P."/>
            <person name="Hiltunen Thoren M."/>
            <person name="Johannesson H."/>
        </authorList>
    </citation>
    <scope>NUCLEOTIDE SEQUENCE</scope>
    <source>
        <strain evidence="4">CBS 892.96</strain>
    </source>
</reference>
<evidence type="ECO:0008006" key="6">
    <source>
        <dbReference type="Google" id="ProtNLM"/>
    </source>
</evidence>
<dbReference type="Gene3D" id="3.40.50.720">
    <property type="entry name" value="NAD(P)-binding Rossmann-like Domain"/>
    <property type="match status" value="1"/>
</dbReference>
<organism evidence="4 5">
    <name type="scientific">Triangularia setosa</name>
    <dbReference type="NCBI Taxonomy" id="2587417"/>
    <lineage>
        <taxon>Eukaryota</taxon>
        <taxon>Fungi</taxon>
        <taxon>Dikarya</taxon>
        <taxon>Ascomycota</taxon>
        <taxon>Pezizomycotina</taxon>
        <taxon>Sordariomycetes</taxon>
        <taxon>Sordariomycetidae</taxon>
        <taxon>Sordariales</taxon>
        <taxon>Podosporaceae</taxon>
        <taxon>Triangularia</taxon>
    </lineage>
</organism>
<gene>
    <name evidence="4" type="ORF">QBC36DRAFT_372962</name>
</gene>
<dbReference type="PANTHER" id="PTHR43391">
    <property type="entry name" value="RETINOL DEHYDROGENASE-RELATED"/>
    <property type="match status" value="1"/>
</dbReference>